<feature type="compositionally biased region" description="Polar residues" evidence="1">
    <location>
        <begin position="31"/>
        <end position="45"/>
    </location>
</feature>
<evidence type="ECO:0000256" key="1">
    <source>
        <dbReference type="SAM" id="MobiDB-lite"/>
    </source>
</evidence>
<dbReference type="InterPro" id="IPR001841">
    <property type="entry name" value="Znf_RING"/>
</dbReference>
<reference evidence="3" key="1">
    <citation type="journal article" date="2016" name="Nat. Genet.">
        <title>A high-quality carrot genome assembly provides new insights into carotenoid accumulation and asterid genome evolution.</title>
        <authorList>
            <person name="Iorizzo M."/>
            <person name="Ellison S."/>
            <person name="Senalik D."/>
            <person name="Zeng P."/>
            <person name="Satapoomin P."/>
            <person name="Huang J."/>
            <person name="Bowman M."/>
            <person name="Iovene M."/>
            <person name="Sanseverino W."/>
            <person name="Cavagnaro P."/>
            <person name="Yildiz M."/>
            <person name="Macko-Podgorni A."/>
            <person name="Moranska E."/>
            <person name="Grzebelus E."/>
            <person name="Grzebelus D."/>
            <person name="Ashrafi H."/>
            <person name="Zheng Z."/>
            <person name="Cheng S."/>
            <person name="Spooner D."/>
            <person name="Van Deynze A."/>
            <person name="Simon P."/>
        </authorList>
    </citation>
    <scope>NUCLEOTIDE SEQUENCE [LARGE SCALE GENOMIC DNA]</scope>
    <source>
        <tissue evidence="3">Leaf</tissue>
    </source>
</reference>
<proteinExistence type="predicted"/>
<dbReference type="InterPro" id="IPR013083">
    <property type="entry name" value="Znf_RING/FYVE/PHD"/>
</dbReference>
<dbReference type="Gramene" id="KZM83140">
    <property type="protein sequence ID" value="KZM83140"/>
    <property type="gene ID" value="DCAR_030709"/>
</dbReference>
<organism evidence="3">
    <name type="scientific">Daucus carota subsp. sativus</name>
    <name type="common">Carrot</name>
    <dbReference type="NCBI Taxonomy" id="79200"/>
    <lineage>
        <taxon>Eukaryota</taxon>
        <taxon>Viridiplantae</taxon>
        <taxon>Streptophyta</taxon>
        <taxon>Embryophyta</taxon>
        <taxon>Tracheophyta</taxon>
        <taxon>Spermatophyta</taxon>
        <taxon>Magnoliopsida</taxon>
        <taxon>eudicotyledons</taxon>
        <taxon>Gunneridae</taxon>
        <taxon>Pentapetalae</taxon>
        <taxon>asterids</taxon>
        <taxon>campanulids</taxon>
        <taxon>Apiales</taxon>
        <taxon>Apiaceae</taxon>
        <taxon>Apioideae</taxon>
        <taxon>Scandiceae</taxon>
        <taxon>Daucinae</taxon>
        <taxon>Daucus</taxon>
        <taxon>Daucus sect. Daucus</taxon>
    </lineage>
</organism>
<evidence type="ECO:0000259" key="2">
    <source>
        <dbReference type="Pfam" id="PF13639"/>
    </source>
</evidence>
<feature type="region of interest" description="Disordered" evidence="1">
    <location>
        <begin position="1"/>
        <end position="45"/>
    </location>
</feature>
<dbReference type="Pfam" id="PF13639">
    <property type="entry name" value="zf-RING_2"/>
    <property type="match status" value="1"/>
</dbReference>
<dbReference type="Gene3D" id="3.30.40.10">
    <property type="entry name" value="Zinc/RING finger domain, C3HC4 (zinc finger)"/>
    <property type="match status" value="1"/>
</dbReference>
<dbReference type="EMBL" id="LNRQ01000009">
    <property type="protein sequence ID" value="KZM83140.1"/>
    <property type="molecule type" value="Genomic_DNA"/>
</dbReference>
<dbReference type="AlphaFoldDB" id="A0A175YIS6"/>
<dbReference type="PANTHER" id="PTHR47530">
    <property type="entry name" value="E3 UBIQUITIN LIGASE BIG BROTHER-RELATED"/>
    <property type="match status" value="1"/>
</dbReference>
<name>A0A175YIS6_DAUCS</name>
<feature type="domain" description="RING-type" evidence="2">
    <location>
        <begin position="156"/>
        <end position="188"/>
    </location>
</feature>
<dbReference type="InterPro" id="IPR043312">
    <property type="entry name" value="AtBBR-like"/>
</dbReference>
<evidence type="ECO:0000313" key="3">
    <source>
        <dbReference type="EMBL" id="KZM83140.1"/>
    </source>
</evidence>
<dbReference type="SUPFAM" id="SSF57850">
    <property type="entry name" value="RING/U-box"/>
    <property type="match status" value="1"/>
</dbReference>
<dbReference type="PANTHER" id="PTHR47530:SF4">
    <property type="entry name" value="E3 UBIQUITIN LIGASE BIG BROTHER-RELATED"/>
    <property type="match status" value="1"/>
</dbReference>
<gene>
    <name evidence="3" type="ORF">DCAR_030709</name>
</gene>
<protein>
    <recommendedName>
        <fullName evidence="2">RING-type domain-containing protein</fullName>
    </recommendedName>
</protein>
<comment type="caution">
    <text evidence="3">The sequence shown here is derived from an EMBL/GenBank/DDBJ whole genome shotgun (WGS) entry which is preliminary data.</text>
</comment>
<accession>A0A175YIS6</accession>
<sequence length="256" mass="28054">MDNNNSNNPDADSKAPPKITGDQIPSPAAGESNSPPAENINDARQTRTAFTELSQERAYMMIRMNGDGSDYGSWETGSYSLALIVVAGYSEELDDRGGDSQDAWEEVDPDNLSYEELLALGDVVGTESRGLSADTIASLPSMSFKMESNQDGNMESCVICRLDYEEGDTLTLLSCKHSYHPECIDNWSARFVALRSPRQETVSSDIIGVLIVKQFSREADDDLHLQVSKLYGITWWADNKSGSLGLVSMLLCFLLA</sequence>